<evidence type="ECO:0000259" key="2">
    <source>
        <dbReference type="Pfam" id="PF02557"/>
    </source>
</evidence>
<dbReference type="CDD" id="cd14852">
    <property type="entry name" value="LD-carboxypeptidase"/>
    <property type="match status" value="1"/>
</dbReference>
<dbReference type="PANTHER" id="PTHR34385">
    <property type="entry name" value="D-ALANYL-D-ALANINE CARBOXYPEPTIDASE"/>
    <property type="match status" value="1"/>
</dbReference>
<dbReference type="RefSeq" id="WP_096918944.1">
    <property type="nucleotide sequence ID" value="NZ_CP029487.1"/>
</dbReference>
<dbReference type="InterPro" id="IPR009045">
    <property type="entry name" value="Zn_M74/Hedgehog-like"/>
</dbReference>
<protein>
    <submittedName>
        <fullName evidence="3">D-alanyl-D-alanine carboxypeptidase family protein</fullName>
    </submittedName>
</protein>
<dbReference type="InterPro" id="IPR058193">
    <property type="entry name" value="VanY/YodJ_core_dom"/>
</dbReference>
<dbReference type="InterPro" id="IPR052179">
    <property type="entry name" value="DD-CPase-like"/>
</dbReference>
<keyword evidence="4" id="KW-1185">Reference proteome</keyword>
<evidence type="ECO:0000313" key="3">
    <source>
        <dbReference type="EMBL" id="QCT73264.1"/>
    </source>
</evidence>
<dbReference type="InterPro" id="IPR003709">
    <property type="entry name" value="VanY-like_core_dom"/>
</dbReference>
<accession>A0A4P9CC73</accession>
<feature type="domain" description="D-alanyl-D-alanine carboxypeptidase-like core" evidence="2">
    <location>
        <begin position="112"/>
        <end position="240"/>
    </location>
</feature>
<gene>
    <name evidence="3" type="ORF">CPZ25_018740</name>
</gene>
<dbReference type="Pfam" id="PF02557">
    <property type="entry name" value="VanY"/>
    <property type="match status" value="1"/>
</dbReference>
<dbReference type="EMBL" id="CP029487">
    <property type="protein sequence ID" value="QCT73264.1"/>
    <property type="molecule type" value="Genomic_DNA"/>
</dbReference>
<reference evidence="3 4" key="1">
    <citation type="submission" date="2018-05" db="EMBL/GenBank/DDBJ databases">
        <title>Genome comparison of Eubacterium sp.</title>
        <authorList>
            <person name="Feng Y."/>
            <person name="Sanchez-Andrea I."/>
            <person name="Stams A.J.M."/>
            <person name="De Vos W.M."/>
        </authorList>
    </citation>
    <scope>NUCLEOTIDE SEQUENCE [LARGE SCALE GENOMIC DNA]</scope>
    <source>
        <strain evidence="3 4">YI</strain>
    </source>
</reference>
<proteinExistence type="predicted"/>
<dbReference type="AlphaFoldDB" id="A0A4P9CC73"/>
<feature type="region of interest" description="Disordered" evidence="1">
    <location>
        <begin position="46"/>
        <end position="76"/>
    </location>
</feature>
<dbReference type="KEGG" id="emt:CPZ25_018740"/>
<dbReference type="GO" id="GO:0004180">
    <property type="term" value="F:carboxypeptidase activity"/>
    <property type="evidence" value="ECO:0007669"/>
    <property type="project" value="UniProtKB-KW"/>
</dbReference>
<keyword evidence="3" id="KW-0645">Protease</keyword>
<dbReference type="GO" id="GO:0006508">
    <property type="term" value="P:proteolysis"/>
    <property type="evidence" value="ECO:0007669"/>
    <property type="project" value="InterPro"/>
</dbReference>
<sequence length="262" mass="28691">MSLKIKNPKRFLISLIVTLLLLLFVIVGFFTVMGKIIGLFTKKDEPQATPEPTATAQAATPAPSAPPTPAAPTVDPSNLGDIQVLVNKTHELPSDYEPSDLVTVPLRGSRETQLRQQASDALVKLFEAADSDGVTLYCASGYRSYSMQEDLFAENVAAYGEEQANLVSAKPGQSEHQTGLCMDLTCEAMGMDLQESFADTAEGQWIANNAQNYGFIIRFPEGKTDITGYSYEPWHIRYVGVDAAKEIHSKNETFEEYLGQTN</sequence>
<dbReference type="SUPFAM" id="SSF55166">
    <property type="entry name" value="Hedgehog/DD-peptidase"/>
    <property type="match status" value="1"/>
</dbReference>
<dbReference type="Proteomes" id="UP000218387">
    <property type="component" value="Chromosome"/>
</dbReference>
<name>A0A4P9CC73_EUBML</name>
<evidence type="ECO:0000256" key="1">
    <source>
        <dbReference type="SAM" id="MobiDB-lite"/>
    </source>
</evidence>
<keyword evidence="3" id="KW-0378">Hydrolase</keyword>
<keyword evidence="3" id="KW-0121">Carboxypeptidase</keyword>
<dbReference type="PANTHER" id="PTHR34385:SF1">
    <property type="entry name" value="PEPTIDOGLYCAN L-ALANYL-D-GLUTAMATE ENDOPEPTIDASE CWLK"/>
    <property type="match status" value="1"/>
</dbReference>
<organism evidence="3 4">
    <name type="scientific">Eubacterium maltosivorans</name>
    <dbReference type="NCBI Taxonomy" id="2041044"/>
    <lineage>
        <taxon>Bacteria</taxon>
        <taxon>Bacillati</taxon>
        <taxon>Bacillota</taxon>
        <taxon>Clostridia</taxon>
        <taxon>Eubacteriales</taxon>
        <taxon>Eubacteriaceae</taxon>
        <taxon>Eubacterium</taxon>
    </lineage>
</organism>
<feature type="compositionally biased region" description="Low complexity" evidence="1">
    <location>
        <begin position="47"/>
        <end position="62"/>
    </location>
</feature>
<evidence type="ECO:0000313" key="4">
    <source>
        <dbReference type="Proteomes" id="UP000218387"/>
    </source>
</evidence>
<dbReference type="Gene3D" id="3.30.1380.10">
    <property type="match status" value="1"/>
</dbReference>